<keyword evidence="5" id="KW-0811">Translocation</keyword>
<feature type="compositionally biased region" description="Polar residues" evidence="10">
    <location>
        <begin position="50"/>
        <end position="62"/>
    </location>
</feature>
<dbReference type="Pfam" id="PF21093">
    <property type="entry name" value="Nup188_N-subdom_III"/>
    <property type="match status" value="1"/>
</dbReference>
<keyword evidence="3" id="KW-0509">mRNA transport</keyword>
<keyword evidence="7" id="KW-0539">Nucleus</keyword>
<keyword evidence="2" id="KW-0813">Transport</keyword>
<evidence type="ECO:0000256" key="1">
    <source>
        <dbReference type="ARBA" id="ARBA00004567"/>
    </source>
</evidence>
<name>A0A081CLB7_PSEA2</name>
<feature type="compositionally biased region" description="Basic and acidic residues" evidence="10">
    <location>
        <begin position="222"/>
        <end position="237"/>
    </location>
</feature>
<evidence type="ECO:0000313" key="13">
    <source>
        <dbReference type="EMBL" id="GAK67463.1"/>
    </source>
</evidence>
<feature type="domain" description="Nucleoporin Nup188 N-terminal" evidence="11">
    <location>
        <begin position="224"/>
        <end position="455"/>
    </location>
</feature>
<evidence type="ECO:0000256" key="4">
    <source>
        <dbReference type="ARBA" id="ARBA00022927"/>
    </source>
</evidence>
<evidence type="ECO:0000256" key="2">
    <source>
        <dbReference type="ARBA" id="ARBA00022448"/>
    </source>
</evidence>
<keyword evidence="14" id="KW-1185">Reference proteome</keyword>
<organism evidence="13 14">
    <name type="scientific">Pseudozyma antarctica</name>
    <name type="common">Yeast</name>
    <name type="synonym">Candida antarctica</name>
    <dbReference type="NCBI Taxonomy" id="84753"/>
    <lineage>
        <taxon>Eukaryota</taxon>
        <taxon>Fungi</taxon>
        <taxon>Dikarya</taxon>
        <taxon>Basidiomycota</taxon>
        <taxon>Ustilaginomycotina</taxon>
        <taxon>Ustilaginomycetes</taxon>
        <taxon>Ustilaginales</taxon>
        <taxon>Ustilaginaceae</taxon>
        <taxon>Moesziomyces</taxon>
    </lineage>
</organism>
<gene>
    <name evidence="13" type="ORF">PAN0_018c5691</name>
</gene>
<dbReference type="PANTHER" id="PTHR31431:SF1">
    <property type="entry name" value="NUCLEOPORIN NUP188"/>
    <property type="match status" value="1"/>
</dbReference>
<evidence type="ECO:0000256" key="9">
    <source>
        <dbReference type="ARBA" id="ARBA00040174"/>
    </source>
</evidence>
<dbReference type="GO" id="GO:0051028">
    <property type="term" value="P:mRNA transport"/>
    <property type="evidence" value="ECO:0007669"/>
    <property type="project" value="UniProtKB-KW"/>
</dbReference>
<dbReference type="EMBL" id="DF830085">
    <property type="protein sequence ID" value="GAK67463.1"/>
    <property type="molecule type" value="Genomic_DNA"/>
</dbReference>
<dbReference type="Gene3D" id="1.25.10.70">
    <property type="match status" value="1"/>
</dbReference>
<dbReference type="InterPro" id="IPR018864">
    <property type="entry name" value="Nucleoporin_Nup188_N"/>
</dbReference>
<evidence type="ECO:0000256" key="3">
    <source>
        <dbReference type="ARBA" id="ARBA00022816"/>
    </source>
</evidence>
<sequence>MHADPLASERGLVSRLAVGKPIFLRTRLVLLPPPSALVPIIIIGSAGHRGSQSSARAPSTQGAAAAMVQPPSSAAGPSAAPPPTSTFLVSYQDIFEHLELARHHRDADQIRDILIHREADLRSCLQPFPIHTSPEQATSNDSLPSASLKLADGSTHSLDQETRNLCKDIAARYNTSHQHAFVLLRTFLATENRSLDGIQDIVRSHLQQPPPSPVKSRASTSKPDRSRHQTRTETDDSAAKTADLLDAFNIFYFEERMYLLRTISSLIRITEDPQHVYYHTATTILDFFADEAFALQCIDHFASLVSLPLPESIRQQPRYSTLWAKQILREQFGLLEIVFLLFYGRLSPSPKPVLALLRAVHQTEVGRRQANLGFFDAEAAETVDCLGHLLVLIAVELLSLEEVMDGLDLDHDTLDSHISKHAPSLEQALDLLSSTTADPLQAPILLAWALVLHRLEDALVAATDASDASDLEPSRHHTASLSELADVVRTDDGGPSLWRRLAQAAFAPELRLFDTLMALLSSPLLTSSNGASNPAVAGPSALAYRAVFKGLLLSITELVKPEFLPNFDALVSLWEATFGSGLALELNQAAIDGVAALCDQFWQIDSRYESRCTTLDTARRRWPVSFRPLILLTKALSGHARVDSQASWPSLLDNQSRLEPEERACAAVFDYLANVPTFAQVLPIGANTPNAPFETMEGGDYTSVTYRITRLLRVPGTQIRLVPGTTGSTISELGKDPVIVLWSPARPISAWKLMRDVLSSFPPAYADRSAADNDDADPFRDQHQAVNLAQLAPADVHVPWEELASDVLDLFASIISSSADLAWAVLAHLDGRDINADELSLDLEPEELEQIQKEKEDLAHAKSLSSIAVSLLSHALVEAPISVRLVRSTLKLLTVLLPYDPDAVWQEVRSSNALIGSPGAIPYLSKVASSASASTVSVLLTQELGRASYSGLISLLDFHIALFSELQRSYSTASIDVLETKTNVLLRAFGWIFECVWPEYQSWRYLRLADRLEIGSKCTRLLEMALAERSWRAPLNSSPEAVGGAGPASSLVEMAERNLVTHPSILGLAPLITCIGTGQQLLEALSRAGRQTDAVLAEEWIASTLRLATLIISRRREHTLAALHDLSTLPAETAKKAMSARLNTGLFERLFFDHTIVASRAVLSGARKSNRVELAGAAFAYVLFPTSTVISSSAAHLITAVLRSTADLAPAGKQPPGLIGHLGTLAELEDTLSGLVELVNNPNQDATLKVRVWTMLAAIVDTQPALGTLLLTGRHLAMTTETRLNTSEANTKAADKPDTKAGDSPNSSTRGQALTTTALDVASEAILSWRPTHRDGPHLLEAVLRFLDVAWIHAAEHVAAFDTIRTNDLFFRALADIVCETTQVPSTVAQSLEDAEFALHSRNDDDVATYCYQKMCQARSLRLLQHDIQLGGILKNTSKNEKPSKASLDAMLDMLTSSDRMLGALETCFSMPCDPQMRASLERKLVELFPSIYVDQLRHPARKDDFDLDRRYGDDYHFNTASFRAKAEGRILDHESAGEVALIEEGLLAIQTINMEWSLIDVQNSVLQAWTQCVELCMGRIVAQALAQSKMSGMEKTIITAWTRLATLAADEGREGDFMRGVHAMRMALLTKLMELAWGHRRSMETSSTDQVVQAATICGRLVTHPHFKVEESLKGTVPPEFHREVFEMVLVCMSSIRALLASHTALARPEGKTIESHKALHAAVELFCRHATEALRIKMESALRVLQTSRHGVDLQSLDDDLDILVSIFEMTIRRDVGAETGVWLSHVQEVQLLQIAINLLGRAPVLRNDGANGPNSAHHVAFMKPLLSLLLAVASQPSSGEELALQGAVNALASNMITDALENGQVSPLLLTGDSNPTHECWRMMLRVVVNLIDNIGAGNDSASWRGVSVRFVETDVMGFVRVYQRQIDRALNLGELQVRLESMSGLVVLSASTDSSAWAGTAVSVEHLEEIELISSLLYSLTRIESEQPPQSQASHTDRSAPSIVQHLVEAVAWTLPPLVHLLQHPHELNSLLGLDSDGQAEQDRAASKIRSIVSVLIASLWNHTRCVLVLCRGPESWPTPSSGCAIVRPTTRTSTVRIATLGTLLDLSSYLIDVVRKSKITGEEKAACSATLEQTLGLAASQAAIWASGKSKHEEHARLEHMARQELESGLSRDLVSALRAADEVAGGKDGLFALGPGANAGRQLGNLACQIRLGALLATTVFAMWPFGVPELRYDAKFALSPPAGSRLATLSWTGERELAVFLDSQCDKVEHVVIHIHGKERDGASAWRDMASARDQLSPEQAATTLIVAPHFLNGLDKDKFGHGRPLVWKGNTWGEGGPSQGRKDSGPAGVSSFEALDALVTHFSSYTSTRKITLYGLEGVDSALSCYGAVGDRTMLARRWLSERVVHFLHAEHDRGVGDERPPALAQGANRLERARHYQAHLEALAKQAGLPPKWTVDWIPHATHDGLAM</sequence>
<dbReference type="Pfam" id="PF10487">
    <property type="entry name" value="Nup188_N"/>
    <property type="match status" value="1"/>
</dbReference>
<dbReference type="GO" id="GO:0006606">
    <property type="term" value="P:protein import into nucleus"/>
    <property type="evidence" value="ECO:0007669"/>
    <property type="project" value="TreeGrafter"/>
</dbReference>
<evidence type="ECO:0000256" key="7">
    <source>
        <dbReference type="ARBA" id="ARBA00023242"/>
    </source>
</evidence>
<dbReference type="PANTHER" id="PTHR31431">
    <property type="entry name" value="NUCLEOPORIN NUP188 HOMOLOG"/>
    <property type="match status" value="1"/>
</dbReference>
<evidence type="ECO:0000256" key="6">
    <source>
        <dbReference type="ARBA" id="ARBA00023132"/>
    </source>
</evidence>
<keyword evidence="4" id="KW-0653">Protein transport</keyword>
<evidence type="ECO:0000259" key="12">
    <source>
        <dbReference type="Pfam" id="PF21093"/>
    </source>
</evidence>
<proteinExistence type="inferred from homology"/>
<evidence type="ECO:0000313" key="14">
    <source>
        <dbReference type="Proteomes" id="UP000053758"/>
    </source>
</evidence>
<dbReference type="InterPro" id="IPR029058">
    <property type="entry name" value="AB_hydrolase_fold"/>
</dbReference>
<comment type="subcellular location">
    <subcellularLocation>
        <location evidence="1">Nucleus</location>
        <location evidence="1">Nuclear pore complex</location>
    </subcellularLocation>
</comment>
<dbReference type="GeneID" id="26306447"/>
<evidence type="ECO:0000256" key="5">
    <source>
        <dbReference type="ARBA" id="ARBA00023010"/>
    </source>
</evidence>
<dbReference type="HOGENOM" id="CLU_233373_0_0_1"/>
<dbReference type="GO" id="GO:0017056">
    <property type="term" value="F:structural constituent of nuclear pore"/>
    <property type="evidence" value="ECO:0007669"/>
    <property type="project" value="InterPro"/>
</dbReference>
<dbReference type="GO" id="GO:0044611">
    <property type="term" value="C:nuclear pore inner ring"/>
    <property type="evidence" value="ECO:0007669"/>
    <property type="project" value="TreeGrafter"/>
</dbReference>
<dbReference type="InterPro" id="IPR044840">
    <property type="entry name" value="Nup188"/>
</dbReference>
<evidence type="ECO:0000259" key="11">
    <source>
        <dbReference type="Pfam" id="PF10487"/>
    </source>
</evidence>
<feature type="domain" description="Nucleoporin Nup188 N-terminal subdomain III" evidence="12">
    <location>
        <begin position="861"/>
        <end position="1274"/>
    </location>
</feature>
<feature type="region of interest" description="Disordered" evidence="10">
    <location>
        <begin position="204"/>
        <end position="237"/>
    </location>
</feature>
<comment type="similarity">
    <text evidence="8">Belongs to the Nup188 family.</text>
</comment>
<feature type="region of interest" description="Disordered" evidence="10">
    <location>
        <begin position="49"/>
        <end position="82"/>
    </location>
</feature>
<dbReference type="RefSeq" id="XP_014654405.1">
    <property type="nucleotide sequence ID" value="XM_014798919.1"/>
</dbReference>
<evidence type="ECO:0000256" key="8">
    <source>
        <dbReference type="ARBA" id="ARBA00038387"/>
    </source>
</evidence>
<dbReference type="GO" id="GO:0006405">
    <property type="term" value="P:RNA export from nucleus"/>
    <property type="evidence" value="ECO:0007669"/>
    <property type="project" value="TreeGrafter"/>
</dbReference>
<reference evidence="14" key="1">
    <citation type="journal article" date="2014" name="Genome Announc.">
        <title>Draft Genome Sequence of the Yeast Pseudozyma antarctica Type Strain JCM10317, a Producer of the Glycolipid Biosurfactants, Mannosylerythritol Lipids.</title>
        <authorList>
            <person name="Saika A."/>
            <person name="Koike H."/>
            <person name="Hori T."/>
            <person name="Fukuoka T."/>
            <person name="Sato S."/>
            <person name="Habe H."/>
            <person name="Kitamoto D."/>
            <person name="Morita T."/>
        </authorList>
    </citation>
    <scope>NUCLEOTIDE SEQUENCE [LARGE SCALE GENOMIC DNA]</scope>
    <source>
        <strain evidence="14">JCM 10317</strain>
    </source>
</reference>
<feature type="region of interest" description="Disordered" evidence="10">
    <location>
        <begin position="1283"/>
        <end position="1312"/>
    </location>
</feature>
<keyword evidence="6" id="KW-0906">Nuclear pore complex</keyword>
<protein>
    <recommendedName>
        <fullName evidence="9">Nucleoporin NUP188</fullName>
    </recommendedName>
</protein>
<dbReference type="Proteomes" id="UP000053758">
    <property type="component" value="Unassembled WGS sequence"/>
</dbReference>
<dbReference type="Gene3D" id="3.40.50.1820">
    <property type="entry name" value="alpha/beta hydrolase"/>
    <property type="match status" value="1"/>
</dbReference>
<dbReference type="InterPro" id="IPR048883">
    <property type="entry name" value="Nup188_N-subdom_III"/>
</dbReference>
<accession>A0A081CLB7</accession>
<evidence type="ECO:0000256" key="10">
    <source>
        <dbReference type="SAM" id="MobiDB-lite"/>
    </source>
</evidence>